<accession>A0ABD3T3H8</accession>
<keyword evidence="4" id="KW-1185">Reference proteome</keyword>
<evidence type="ECO:0000313" key="3">
    <source>
        <dbReference type="EMBL" id="KAL3830943.1"/>
    </source>
</evidence>
<name>A0ABD3T3H8_9LAMI</name>
<protein>
    <submittedName>
        <fullName evidence="3">Uncharacterized protein</fullName>
    </submittedName>
</protein>
<dbReference type="AlphaFoldDB" id="A0ABD3T3H8"/>
<feature type="signal peptide" evidence="2">
    <location>
        <begin position="1"/>
        <end position="25"/>
    </location>
</feature>
<feature type="compositionally biased region" description="Low complexity" evidence="1">
    <location>
        <begin position="60"/>
        <end position="78"/>
    </location>
</feature>
<organism evidence="3 4">
    <name type="scientific">Penstemon smallii</name>
    <dbReference type="NCBI Taxonomy" id="265156"/>
    <lineage>
        <taxon>Eukaryota</taxon>
        <taxon>Viridiplantae</taxon>
        <taxon>Streptophyta</taxon>
        <taxon>Embryophyta</taxon>
        <taxon>Tracheophyta</taxon>
        <taxon>Spermatophyta</taxon>
        <taxon>Magnoliopsida</taxon>
        <taxon>eudicotyledons</taxon>
        <taxon>Gunneridae</taxon>
        <taxon>Pentapetalae</taxon>
        <taxon>asterids</taxon>
        <taxon>lamiids</taxon>
        <taxon>Lamiales</taxon>
        <taxon>Plantaginaceae</taxon>
        <taxon>Cheloneae</taxon>
        <taxon>Penstemon</taxon>
    </lineage>
</organism>
<dbReference type="Proteomes" id="UP001634393">
    <property type="component" value="Unassembled WGS sequence"/>
</dbReference>
<evidence type="ECO:0000256" key="2">
    <source>
        <dbReference type="SAM" id="SignalP"/>
    </source>
</evidence>
<proteinExistence type="predicted"/>
<gene>
    <name evidence="3" type="ORF">ACJIZ3_019745</name>
</gene>
<feature type="chain" id="PRO_5044801835" evidence="2">
    <location>
        <begin position="26"/>
        <end position="262"/>
    </location>
</feature>
<sequence>MTRSSLKRSSMASALSLASWALMSAIKPCFLSASEQEDYLKLRYCSTPPQRRSRSRARTKSSPLTLSATKLLTSSTNTKNKRLSSSKRSRLLAQKTVRQLLQKQHNENQDYEPDFFSDLEPTIEVGPSVLTRCEEISSSGLKTGKSRLYSSSNNVALNSPPVLKQIKNKALHEKYIDKLHLRDVKRKVEALRQGKCSRAKNEKNASDLKVESVKVAKDALIFEAQVAINKFQSMQSSIRNDISDVDDNGSPSDEDVRRRWYI</sequence>
<evidence type="ECO:0000313" key="4">
    <source>
        <dbReference type="Proteomes" id="UP001634393"/>
    </source>
</evidence>
<dbReference type="EMBL" id="JBJXBP010000005">
    <property type="protein sequence ID" value="KAL3830943.1"/>
    <property type="molecule type" value="Genomic_DNA"/>
</dbReference>
<keyword evidence="2" id="KW-0732">Signal</keyword>
<feature type="compositionally biased region" description="Basic residues" evidence="1">
    <location>
        <begin position="79"/>
        <end position="89"/>
    </location>
</feature>
<reference evidence="3 4" key="1">
    <citation type="submission" date="2024-12" db="EMBL/GenBank/DDBJ databases">
        <title>The unique morphological basis and parallel evolutionary history of personate flowers in Penstemon.</title>
        <authorList>
            <person name="Depatie T.H."/>
            <person name="Wessinger C.A."/>
        </authorList>
    </citation>
    <scope>NUCLEOTIDE SEQUENCE [LARGE SCALE GENOMIC DNA]</scope>
    <source>
        <strain evidence="3">WTNN_2</strain>
        <tissue evidence="3">Leaf</tissue>
    </source>
</reference>
<comment type="caution">
    <text evidence="3">The sequence shown here is derived from an EMBL/GenBank/DDBJ whole genome shotgun (WGS) entry which is preliminary data.</text>
</comment>
<evidence type="ECO:0000256" key="1">
    <source>
        <dbReference type="SAM" id="MobiDB-lite"/>
    </source>
</evidence>
<feature type="region of interest" description="Disordered" evidence="1">
    <location>
        <begin position="47"/>
        <end position="89"/>
    </location>
</feature>